<accession>A0AB33TVS9</accession>
<reference evidence="1 2" key="1">
    <citation type="submission" date="2016-02" db="EMBL/GenBank/DDBJ databases">
        <authorList>
            <consortium name="Pathogen Informatics"/>
        </authorList>
    </citation>
    <scope>NUCLEOTIDE SEQUENCE [LARGE SCALE GENOMIC DNA]</scope>
    <source>
        <strain evidence="1 2">2842STDY5881269</strain>
    </source>
</reference>
<dbReference type="AlphaFoldDB" id="A0AB33TVS9"/>
<dbReference type="RefSeq" id="WP_002212393.1">
    <property type="nucleotide sequence ID" value="NZ_FEQH01000019.1"/>
</dbReference>
<comment type="caution">
    <text evidence="1">The sequence shown here is derived from an EMBL/GenBank/DDBJ whole genome shotgun (WGS) entry which is preliminary data.</text>
</comment>
<gene>
    <name evidence="1" type="ORF">ERS514591_01094</name>
</gene>
<name>A0AB33TVS9_NEIME</name>
<dbReference type="EMBL" id="FEVP01000011">
    <property type="protein sequence ID" value="CWP71919.1"/>
    <property type="molecule type" value="Genomic_DNA"/>
</dbReference>
<dbReference type="Proteomes" id="UP000072443">
    <property type="component" value="Unassembled WGS sequence"/>
</dbReference>
<protein>
    <submittedName>
        <fullName evidence="1">Phage associated protein</fullName>
    </submittedName>
</protein>
<proteinExistence type="predicted"/>
<evidence type="ECO:0000313" key="2">
    <source>
        <dbReference type="Proteomes" id="UP000072443"/>
    </source>
</evidence>
<evidence type="ECO:0000313" key="1">
    <source>
        <dbReference type="EMBL" id="CWP71919.1"/>
    </source>
</evidence>
<sequence>MDTLLSIIIALSFGGAAILAIWLLVEAADAVLRCKRDGKDEDDFDDFGY</sequence>
<organism evidence="1 2">
    <name type="scientific">Neisseria meningitidis</name>
    <dbReference type="NCBI Taxonomy" id="487"/>
    <lineage>
        <taxon>Bacteria</taxon>
        <taxon>Pseudomonadati</taxon>
        <taxon>Pseudomonadota</taxon>
        <taxon>Betaproteobacteria</taxon>
        <taxon>Neisseriales</taxon>
        <taxon>Neisseriaceae</taxon>
        <taxon>Neisseria</taxon>
    </lineage>
</organism>